<dbReference type="EMBL" id="LKEF01000022">
    <property type="protein sequence ID" value="KTB64242.1"/>
    <property type="molecule type" value="Genomic_DNA"/>
</dbReference>
<name>A0A0W0HUV1_PSEFL</name>
<proteinExistence type="predicted"/>
<comment type="caution">
    <text evidence="1">The sequence shown here is derived from an EMBL/GenBank/DDBJ whole genome shotgun (WGS) entry which is preliminary data.</text>
</comment>
<reference evidence="1 2" key="1">
    <citation type="submission" date="2015-09" db="EMBL/GenBank/DDBJ databases">
        <title>Genome sequence of ICMP 11288.</title>
        <authorList>
            <person name="Visnovsky S."/>
            <person name="Lu A."/>
            <person name="Panda P."/>
            <person name="Pitman A."/>
        </authorList>
    </citation>
    <scope>NUCLEOTIDE SEQUENCE [LARGE SCALE GENOMIC DNA]</scope>
    <source>
        <strain evidence="1 2">ICMP 11288</strain>
    </source>
</reference>
<dbReference type="RefSeq" id="WP_058420623.1">
    <property type="nucleotide sequence ID" value="NZ_LKEF01000022.1"/>
</dbReference>
<gene>
    <name evidence="1" type="ORF">AO063_18680</name>
</gene>
<dbReference type="AlphaFoldDB" id="A0A0W0HUV1"/>
<evidence type="ECO:0000313" key="2">
    <source>
        <dbReference type="Proteomes" id="UP000054197"/>
    </source>
</evidence>
<protein>
    <submittedName>
        <fullName evidence="1">Uncharacterized protein</fullName>
    </submittedName>
</protein>
<organism evidence="1 2">
    <name type="scientific">Pseudomonas fluorescens ICMP 11288</name>
    <dbReference type="NCBI Taxonomy" id="1198309"/>
    <lineage>
        <taxon>Bacteria</taxon>
        <taxon>Pseudomonadati</taxon>
        <taxon>Pseudomonadota</taxon>
        <taxon>Gammaproteobacteria</taxon>
        <taxon>Pseudomonadales</taxon>
        <taxon>Pseudomonadaceae</taxon>
        <taxon>Pseudomonas</taxon>
    </lineage>
</organism>
<evidence type="ECO:0000313" key="1">
    <source>
        <dbReference type="EMBL" id="KTB64242.1"/>
    </source>
</evidence>
<accession>A0A0W0HUV1</accession>
<dbReference type="Proteomes" id="UP000054197">
    <property type="component" value="Unassembled WGS sequence"/>
</dbReference>
<sequence length="62" mass="7078">MKGEVKEAIEKYSSTTMSDFFRSGSVEERRAVYRCAADTAITLQKAMISQAREKKAKEHFDD</sequence>